<dbReference type="InterPro" id="IPR002018">
    <property type="entry name" value="CarbesteraseB"/>
</dbReference>
<dbReference type="GO" id="GO:0016787">
    <property type="term" value="F:hydrolase activity"/>
    <property type="evidence" value="ECO:0007669"/>
    <property type="project" value="UniProtKB-KW"/>
</dbReference>
<gene>
    <name evidence="5" type="ORF">FA15DRAFT_693906</name>
</gene>
<name>A0A5C3KXX5_COPMA</name>
<dbReference type="SUPFAM" id="SSF53474">
    <property type="entry name" value="alpha/beta-Hydrolases"/>
    <property type="match status" value="1"/>
</dbReference>
<evidence type="ECO:0000313" key="5">
    <source>
        <dbReference type="EMBL" id="TFK25302.1"/>
    </source>
</evidence>
<dbReference type="STRING" id="230819.A0A5C3KXX5"/>
<feature type="signal peptide" evidence="3">
    <location>
        <begin position="1"/>
        <end position="18"/>
    </location>
</feature>
<dbReference type="Pfam" id="PF00135">
    <property type="entry name" value="COesterase"/>
    <property type="match status" value="1"/>
</dbReference>
<dbReference type="PROSITE" id="PS00122">
    <property type="entry name" value="CARBOXYLESTERASE_B_1"/>
    <property type="match status" value="1"/>
</dbReference>
<sequence length="559" mass="60574">MLKLGFLLSLYCGLCALAAPEVRLGGATIIGRDIGGSNVDFFGGKAPLPTVYDHGIPFAEPPVGRLRFRSPVIKTRLDVQRFDASEYGNACLQPLAAEMPGIAPQSEDCLTINIHRPAGTKRGAKLPVLFWVFGGGFVIGGSNIYNGSEIVARSVDRGTPVIYANLNYRVGPFGYPAGREAQNRGELNLGLKDIITALKWVNENIDAFGGDKNKVTIFGESAGAANIAILYFNSGLEKLVRGVILESGFANTAAILEASDREATWQTWVRAVPSCSNIADSGNTFPCLQNASEVEISEAYSNAFSVPDPTTWGPTVDGPRGLLPDIPSRLLKDGKFAKIPFIAGTNLDEGTFSGRLASQPGANDDIVRAVLVGFSSPSLDQPRLINAIERMLELYPDIPALGSPYGTGEELFGLPSAYKRLSALVGDIGFDSRRRQWMEAATNKGVKGYGYLFIQPQPLDNPADGVEHFAEVAFVYGTPVDQSPSARRISTRMMDYWISFAVNLDPNDSRGSERPAWPHYSRSNKVLLQLHGDNTTTIPDNYRQQGIEFSIANSIAFRR</sequence>
<protein>
    <recommendedName>
        <fullName evidence="3">Carboxylic ester hydrolase</fullName>
        <ecNumber evidence="3">3.1.1.-</ecNumber>
    </recommendedName>
</protein>
<dbReference type="OrthoDB" id="408631at2759"/>
<organism evidence="5 6">
    <name type="scientific">Coprinopsis marcescibilis</name>
    <name type="common">Agaric fungus</name>
    <name type="synonym">Psathyrella marcescibilis</name>
    <dbReference type="NCBI Taxonomy" id="230819"/>
    <lineage>
        <taxon>Eukaryota</taxon>
        <taxon>Fungi</taxon>
        <taxon>Dikarya</taxon>
        <taxon>Basidiomycota</taxon>
        <taxon>Agaricomycotina</taxon>
        <taxon>Agaricomycetes</taxon>
        <taxon>Agaricomycetidae</taxon>
        <taxon>Agaricales</taxon>
        <taxon>Agaricineae</taxon>
        <taxon>Psathyrellaceae</taxon>
        <taxon>Coprinopsis</taxon>
    </lineage>
</organism>
<reference evidence="5 6" key="1">
    <citation type="journal article" date="2019" name="Nat. Ecol. Evol.">
        <title>Megaphylogeny resolves global patterns of mushroom evolution.</title>
        <authorList>
            <person name="Varga T."/>
            <person name="Krizsan K."/>
            <person name="Foldi C."/>
            <person name="Dima B."/>
            <person name="Sanchez-Garcia M."/>
            <person name="Sanchez-Ramirez S."/>
            <person name="Szollosi G.J."/>
            <person name="Szarkandi J.G."/>
            <person name="Papp V."/>
            <person name="Albert L."/>
            <person name="Andreopoulos W."/>
            <person name="Angelini C."/>
            <person name="Antonin V."/>
            <person name="Barry K.W."/>
            <person name="Bougher N.L."/>
            <person name="Buchanan P."/>
            <person name="Buyck B."/>
            <person name="Bense V."/>
            <person name="Catcheside P."/>
            <person name="Chovatia M."/>
            <person name="Cooper J."/>
            <person name="Damon W."/>
            <person name="Desjardin D."/>
            <person name="Finy P."/>
            <person name="Geml J."/>
            <person name="Haridas S."/>
            <person name="Hughes K."/>
            <person name="Justo A."/>
            <person name="Karasinski D."/>
            <person name="Kautmanova I."/>
            <person name="Kiss B."/>
            <person name="Kocsube S."/>
            <person name="Kotiranta H."/>
            <person name="LaButti K.M."/>
            <person name="Lechner B.E."/>
            <person name="Liimatainen K."/>
            <person name="Lipzen A."/>
            <person name="Lukacs Z."/>
            <person name="Mihaltcheva S."/>
            <person name="Morgado L.N."/>
            <person name="Niskanen T."/>
            <person name="Noordeloos M.E."/>
            <person name="Ohm R.A."/>
            <person name="Ortiz-Santana B."/>
            <person name="Ovrebo C."/>
            <person name="Racz N."/>
            <person name="Riley R."/>
            <person name="Savchenko A."/>
            <person name="Shiryaev A."/>
            <person name="Soop K."/>
            <person name="Spirin V."/>
            <person name="Szebenyi C."/>
            <person name="Tomsovsky M."/>
            <person name="Tulloss R.E."/>
            <person name="Uehling J."/>
            <person name="Grigoriev I.V."/>
            <person name="Vagvolgyi C."/>
            <person name="Papp T."/>
            <person name="Martin F.M."/>
            <person name="Miettinen O."/>
            <person name="Hibbett D.S."/>
            <person name="Nagy L.G."/>
        </authorList>
    </citation>
    <scope>NUCLEOTIDE SEQUENCE [LARGE SCALE GENOMIC DNA]</scope>
    <source>
        <strain evidence="5 6">CBS 121175</strain>
    </source>
</reference>
<dbReference type="InterPro" id="IPR029058">
    <property type="entry name" value="AB_hydrolase_fold"/>
</dbReference>
<evidence type="ECO:0000256" key="2">
    <source>
        <dbReference type="ARBA" id="ARBA00022801"/>
    </source>
</evidence>
<dbReference type="InterPro" id="IPR050309">
    <property type="entry name" value="Type-B_Carboxylest/Lipase"/>
</dbReference>
<evidence type="ECO:0000256" key="1">
    <source>
        <dbReference type="ARBA" id="ARBA00005964"/>
    </source>
</evidence>
<feature type="domain" description="Carboxylesterase type B" evidence="4">
    <location>
        <begin position="54"/>
        <end position="549"/>
    </location>
</feature>
<evidence type="ECO:0000313" key="6">
    <source>
        <dbReference type="Proteomes" id="UP000307440"/>
    </source>
</evidence>
<keyword evidence="2 3" id="KW-0378">Hydrolase</keyword>
<dbReference type="EC" id="3.1.1.-" evidence="3"/>
<keyword evidence="3" id="KW-0732">Signal</keyword>
<dbReference type="Gene3D" id="3.40.50.1820">
    <property type="entry name" value="alpha/beta hydrolase"/>
    <property type="match status" value="1"/>
</dbReference>
<accession>A0A5C3KXX5</accession>
<proteinExistence type="inferred from homology"/>
<dbReference type="EMBL" id="ML210188">
    <property type="protein sequence ID" value="TFK25302.1"/>
    <property type="molecule type" value="Genomic_DNA"/>
</dbReference>
<evidence type="ECO:0000256" key="3">
    <source>
        <dbReference type="RuleBase" id="RU361235"/>
    </source>
</evidence>
<comment type="similarity">
    <text evidence="1 3">Belongs to the type-B carboxylesterase/lipase family.</text>
</comment>
<feature type="chain" id="PRO_5023108561" description="Carboxylic ester hydrolase" evidence="3">
    <location>
        <begin position="19"/>
        <end position="559"/>
    </location>
</feature>
<evidence type="ECO:0000259" key="4">
    <source>
        <dbReference type="Pfam" id="PF00135"/>
    </source>
</evidence>
<dbReference type="Proteomes" id="UP000307440">
    <property type="component" value="Unassembled WGS sequence"/>
</dbReference>
<dbReference type="AlphaFoldDB" id="A0A5C3KXX5"/>
<dbReference type="PANTHER" id="PTHR11559">
    <property type="entry name" value="CARBOXYLESTERASE"/>
    <property type="match status" value="1"/>
</dbReference>
<dbReference type="InterPro" id="IPR019826">
    <property type="entry name" value="Carboxylesterase_B_AS"/>
</dbReference>
<keyword evidence="6" id="KW-1185">Reference proteome</keyword>